<dbReference type="RefSeq" id="WP_167558613.1">
    <property type="nucleotide sequence ID" value="NZ_LT629750.1"/>
</dbReference>
<evidence type="ECO:0000313" key="2">
    <source>
        <dbReference type="EMBL" id="SDS02466.1"/>
    </source>
</evidence>
<evidence type="ECO:0000256" key="1">
    <source>
        <dbReference type="SAM" id="Phobius"/>
    </source>
</evidence>
<keyword evidence="1" id="KW-1133">Transmembrane helix</keyword>
<keyword evidence="1" id="KW-0472">Membrane</keyword>
<accession>A0A1H1NU09</accession>
<keyword evidence="3" id="KW-1185">Reference proteome</keyword>
<feature type="transmembrane region" description="Helical" evidence="1">
    <location>
        <begin position="21"/>
        <end position="44"/>
    </location>
</feature>
<proteinExistence type="predicted"/>
<sequence length="51" mass="5417">MAAIARVLAWALPKASFESEILKQLALFCGAGLLVSLLMMTYGLDLSAGLF</sequence>
<dbReference type="AlphaFoldDB" id="A0A1H1NU09"/>
<organism evidence="2 3">
    <name type="scientific">Bradyrhizobium canariense</name>
    <dbReference type="NCBI Taxonomy" id="255045"/>
    <lineage>
        <taxon>Bacteria</taxon>
        <taxon>Pseudomonadati</taxon>
        <taxon>Pseudomonadota</taxon>
        <taxon>Alphaproteobacteria</taxon>
        <taxon>Hyphomicrobiales</taxon>
        <taxon>Nitrobacteraceae</taxon>
        <taxon>Bradyrhizobium</taxon>
    </lineage>
</organism>
<dbReference type="Proteomes" id="UP000243904">
    <property type="component" value="Chromosome I"/>
</dbReference>
<reference evidence="3" key="1">
    <citation type="submission" date="2016-10" db="EMBL/GenBank/DDBJ databases">
        <authorList>
            <person name="Varghese N."/>
            <person name="Submissions S."/>
        </authorList>
    </citation>
    <scope>NUCLEOTIDE SEQUENCE [LARGE SCALE GENOMIC DNA]</scope>
    <source>
        <strain evidence="3">GAS369</strain>
    </source>
</reference>
<gene>
    <name evidence="2" type="ORF">SAMN05444158_0759</name>
</gene>
<dbReference type="EMBL" id="LT629750">
    <property type="protein sequence ID" value="SDS02466.1"/>
    <property type="molecule type" value="Genomic_DNA"/>
</dbReference>
<protein>
    <submittedName>
        <fullName evidence="2">Uncharacterized protein</fullName>
    </submittedName>
</protein>
<name>A0A1H1NU09_9BRAD</name>
<evidence type="ECO:0000313" key="3">
    <source>
        <dbReference type="Proteomes" id="UP000243904"/>
    </source>
</evidence>
<keyword evidence="1" id="KW-0812">Transmembrane</keyword>